<comment type="similarity">
    <text evidence="7">Belongs to the major facilitator superfamily. Phosphate:H(+) symporter (TC 2.A.1.9) family.</text>
</comment>
<comment type="similarity">
    <text evidence="2">Belongs to the major facilitator superfamily. Folate-biopterin transporter (TC 2.A.71) family.</text>
</comment>
<dbReference type="AlphaFoldDB" id="A0AAP0CS69"/>
<gene>
    <name evidence="9" type="ORF">SSX86_023275</name>
</gene>
<accession>A0AAP0CS69</accession>
<sequence length="552" mass="60812">MASSVCNGSPSFTSTPLFRNPAKIQTFFKSNPPLYFTSVQQRKPMKILKSLNCRNPRTDMVDPIVFYLNEVKKKDGERKDGSFSGIQDLLTLCGFGYWVQGFRCFPWLALNFHMANNMNLNPSTLQLVQNSANLPMVAKPLYGILSDVLFIGGSHRLPYISIGVVLQILSWGSMALFPIAREALPILMTCVLLGNLGASITEVAKDALVAEYGQKNKINGLQSYAFMALAAGGVLANCLGGFLLLRTQNPTFMFLTFASLLSFQLVLSLTTKEESFSLPQSSNHHDSVSSSIKKQFSDLIFAIKDDRVLQSLAWVVASYSVVPILSGSLFCYQIQVLNLDPFVIGMSKVIGQLLLLGVTILYNRYFKTISLRKTIGTVQILYACSLLLDLVLVKQVNLKLGIPNDAFVVCVSGISEIINQFKILPFQVLFASLAPSGCEGSLMSFLASALCLSSICSGFLGVGMASCLGITAGDYSNLPTGIVIQFLAALVPVFWILNVPDLQSLDEKDKKTGLSKRRRKTRRIGRKTRRIGRIVFNMVFVFPRERESKAKM</sequence>
<dbReference type="SUPFAM" id="SSF103473">
    <property type="entry name" value="MFS general substrate transporter"/>
    <property type="match status" value="1"/>
</dbReference>
<dbReference type="NCBIfam" id="TIGR00788">
    <property type="entry name" value="fbt"/>
    <property type="match status" value="1"/>
</dbReference>
<evidence type="ECO:0000256" key="6">
    <source>
        <dbReference type="ARBA" id="ARBA00023136"/>
    </source>
</evidence>
<evidence type="ECO:0000256" key="5">
    <source>
        <dbReference type="ARBA" id="ARBA00022989"/>
    </source>
</evidence>
<dbReference type="Proteomes" id="UP001408789">
    <property type="component" value="Unassembled WGS sequence"/>
</dbReference>
<proteinExistence type="inferred from homology"/>
<keyword evidence="3" id="KW-0813">Transport</keyword>
<keyword evidence="5 8" id="KW-1133">Transmembrane helix</keyword>
<keyword evidence="4 8" id="KW-0812">Transmembrane</keyword>
<dbReference type="PANTHER" id="PTHR31585">
    <property type="entry name" value="FOLATE-BIOPTERIN TRANSPORTER 1, CHLOROPLASTIC"/>
    <property type="match status" value="1"/>
</dbReference>
<reference evidence="9 10" key="1">
    <citation type="submission" date="2024-04" db="EMBL/GenBank/DDBJ databases">
        <title>The reference genome of an endangered Asteraceae, Deinandra increscens subsp. villosa, native to the Central Coast of California.</title>
        <authorList>
            <person name="Guilliams M."/>
            <person name="Hasenstab-Lehman K."/>
            <person name="Meyer R."/>
            <person name="Mcevoy S."/>
        </authorList>
    </citation>
    <scope>NUCLEOTIDE SEQUENCE [LARGE SCALE GENOMIC DNA]</scope>
    <source>
        <tissue evidence="9">Leaf</tissue>
    </source>
</reference>
<dbReference type="Pfam" id="PF03092">
    <property type="entry name" value="BT1"/>
    <property type="match status" value="1"/>
</dbReference>
<evidence type="ECO:0000256" key="2">
    <source>
        <dbReference type="ARBA" id="ARBA00007015"/>
    </source>
</evidence>
<feature type="transmembrane region" description="Helical" evidence="8">
    <location>
        <begin position="159"/>
        <end position="180"/>
    </location>
</feature>
<evidence type="ECO:0000256" key="7">
    <source>
        <dbReference type="ARBA" id="ARBA00044504"/>
    </source>
</evidence>
<feature type="transmembrane region" description="Helical" evidence="8">
    <location>
        <begin position="341"/>
        <end position="362"/>
    </location>
</feature>
<dbReference type="Gene3D" id="1.20.1250.20">
    <property type="entry name" value="MFS general substrate transporter like domains"/>
    <property type="match status" value="1"/>
</dbReference>
<dbReference type="InterPro" id="IPR039309">
    <property type="entry name" value="BT1"/>
</dbReference>
<keyword evidence="10" id="KW-1185">Reference proteome</keyword>
<protein>
    <submittedName>
        <fullName evidence="9">Uncharacterized protein</fullName>
    </submittedName>
</protein>
<feature type="transmembrane region" description="Helical" evidence="8">
    <location>
        <begin position="478"/>
        <end position="497"/>
    </location>
</feature>
<dbReference type="InterPro" id="IPR036259">
    <property type="entry name" value="MFS_trans_sf"/>
</dbReference>
<dbReference type="EMBL" id="JBCNJP010000023">
    <property type="protein sequence ID" value="KAK9058433.1"/>
    <property type="molecule type" value="Genomic_DNA"/>
</dbReference>
<evidence type="ECO:0000313" key="10">
    <source>
        <dbReference type="Proteomes" id="UP001408789"/>
    </source>
</evidence>
<evidence type="ECO:0000313" key="9">
    <source>
        <dbReference type="EMBL" id="KAK9058433.1"/>
    </source>
</evidence>
<keyword evidence="6 8" id="KW-0472">Membrane</keyword>
<comment type="caution">
    <text evidence="9">The sequence shown here is derived from an EMBL/GenBank/DDBJ whole genome shotgun (WGS) entry which is preliminary data.</text>
</comment>
<feature type="transmembrane region" description="Helical" evidence="8">
    <location>
        <begin position="224"/>
        <end position="245"/>
    </location>
</feature>
<name>A0AAP0CS69_9ASTR</name>
<feature type="transmembrane region" description="Helical" evidence="8">
    <location>
        <begin position="186"/>
        <end position="204"/>
    </location>
</feature>
<feature type="transmembrane region" description="Helical" evidence="8">
    <location>
        <begin position="445"/>
        <end position="471"/>
    </location>
</feature>
<dbReference type="PANTHER" id="PTHR31585:SF12">
    <property type="entry name" value="FOLATE-BIOPTERIN TRANSPORTER 9, CHLOROPLASTIC-RELATED"/>
    <property type="match status" value="1"/>
</dbReference>
<dbReference type="GO" id="GO:0016020">
    <property type="term" value="C:membrane"/>
    <property type="evidence" value="ECO:0007669"/>
    <property type="project" value="UniProtKB-SubCell"/>
</dbReference>
<evidence type="ECO:0000256" key="1">
    <source>
        <dbReference type="ARBA" id="ARBA00004141"/>
    </source>
</evidence>
<organism evidence="9 10">
    <name type="scientific">Deinandra increscens subsp. villosa</name>
    <dbReference type="NCBI Taxonomy" id="3103831"/>
    <lineage>
        <taxon>Eukaryota</taxon>
        <taxon>Viridiplantae</taxon>
        <taxon>Streptophyta</taxon>
        <taxon>Embryophyta</taxon>
        <taxon>Tracheophyta</taxon>
        <taxon>Spermatophyta</taxon>
        <taxon>Magnoliopsida</taxon>
        <taxon>eudicotyledons</taxon>
        <taxon>Gunneridae</taxon>
        <taxon>Pentapetalae</taxon>
        <taxon>asterids</taxon>
        <taxon>campanulids</taxon>
        <taxon>Asterales</taxon>
        <taxon>Asteraceae</taxon>
        <taxon>Asteroideae</taxon>
        <taxon>Heliantheae alliance</taxon>
        <taxon>Madieae</taxon>
        <taxon>Madiinae</taxon>
        <taxon>Deinandra</taxon>
    </lineage>
</organism>
<evidence type="ECO:0000256" key="3">
    <source>
        <dbReference type="ARBA" id="ARBA00022448"/>
    </source>
</evidence>
<evidence type="ECO:0000256" key="8">
    <source>
        <dbReference type="SAM" id="Phobius"/>
    </source>
</evidence>
<comment type="subcellular location">
    <subcellularLocation>
        <location evidence="1">Membrane</location>
        <topology evidence="1">Multi-pass membrane protein</topology>
    </subcellularLocation>
</comment>
<dbReference type="InterPro" id="IPR004324">
    <property type="entry name" value="FBT"/>
</dbReference>
<evidence type="ECO:0000256" key="4">
    <source>
        <dbReference type="ARBA" id="ARBA00022692"/>
    </source>
</evidence>
<feature type="transmembrane region" description="Helical" evidence="8">
    <location>
        <begin position="312"/>
        <end position="335"/>
    </location>
</feature>